<dbReference type="Proteomes" id="UP000095455">
    <property type="component" value="Unassembled WGS sequence"/>
</dbReference>
<reference evidence="11" key="2">
    <citation type="submission" date="2017-04" db="EMBL/GenBank/DDBJ databases">
        <title>Function of individual gut microbiota members based on whole genome sequencing of pure cultures obtained from chicken caecum.</title>
        <authorList>
            <person name="Medvecky M."/>
            <person name="Cejkova D."/>
            <person name="Polansky O."/>
            <person name="Karasova D."/>
            <person name="Kubasova T."/>
            <person name="Cizek A."/>
            <person name="Rychlik I."/>
        </authorList>
    </citation>
    <scope>NUCLEOTIDE SEQUENCE [LARGE SCALE GENOMIC DNA]</scope>
    <source>
        <strain evidence="11">An199</strain>
    </source>
</reference>
<evidence type="ECO:0000313" key="11">
    <source>
        <dbReference type="Proteomes" id="UP000195950"/>
    </source>
</evidence>
<dbReference type="AlphaFoldDB" id="A0A174L7W9"/>
<feature type="domain" description="RNA polymerase sigma factor 70 region 4 type 2" evidence="6">
    <location>
        <begin position="124"/>
        <end position="171"/>
    </location>
</feature>
<sequence length="194" mass="22793">MGERNKHIENLRKGNRSSFEYLYTVWSGKLYNFVMKISHGDSYLAEEMVQTVFLKVWKNREQLDPKLSFGAYLCTIAKNLLTNHYQHKMMEILYIEQQIDHPGTPYARGTDEVVEYHLLEEFVDSLIQQMPEGRQRIYKLSRQSHLSNREIADQLQISENTVESQLTKAISFLRKRLKDQYDLGLLALSCLLNS</sequence>
<feature type="domain" description="RNA polymerase sigma-70 region 2" evidence="5">
    <location>
        <begin position="23"/>
        <end position="86"/>
    </location>
</feature>
<evidence type="ECO:0000259" key="5">
    <source>
        <dbReference type="Pfam" id="PF04542"/>
    </source>
</evidence>
<gene>
    <name evidence="7" type="primary">fecI_5</name>
    <name evidence="9" type="ORF">B5F32_20565</name>
    <name evidence="7" type="ORF">ERS852380_04086</name>
    <name evidence="8" type="ORF">GKD70_02140</name>
</gene>
<reference evidence="7 10" key="1">
    <citation type="submission" date="2015-09" db="EMBL/GenBank/DDBJ databases">
        <authorList>
            <consortium name="Pathogen Informatics"/>
        </authorList>
    </citation>
    <scope>NUCLEOTIDE SEQUENCE [LARGE SCALE GENOMIC DNA]</scope>
    <source>
        <strain evidence="7 10">2789STDY5608822</strain>
    </source>
</reference>
<dbReference type="RefSeq" id="WP_005854451.1">
    <property type="nucleotide sequence ID" value="NZ_BQOC01000001.1"/>
</dbReference>
<evidence type="ECO:0000313" key="12">
    <source>
        <dbReference type="Proteomes" id="UP000441609"/>
    </source>
</evidence>
<keyword evidence="3" id="KW-0731">Sigma factor</keyword>
<dbReference type="InterPro" id="IPR007627">
    <property type="entry name" value="RNA_pol_sigma70_r2"/>
</dbReference>
<dbReference type="Pfam" id="PF08281">
    <property type="entry name" value="Sigma70_r4_2"/>
    <property type="match status" value="1"/>
</dbReference>
<dbReference type="SUPFAM" id="SSF88659">
    <property type="entry name" value="Sigma3 and sigma4 domains of RNA polymerase sigma factors"/>
    <property type="match status" value="1"/>
</dbReference>
<dbReference type="NCBIfam" id="TIGR02985">
    <property type="entry name" value="Sig70_bacteroi1"/>
    <property type="match status" value="1"/>
</dbReference>
<reference evidence="8 12" key="4">
    <citation type="journal article" date="2019" name="Nat. Med.">
        <title>A library of human gut bacterial isolates paired with longitudinal multiomics data enables mechanistic microbiome research.</title>
        <authorList>
            <person name="Poyet M."/>
            <person name="Groussin M."/>
            <person name="Gibbons S.M."/>
            <person name="Avila-Pacheco J."/>
            <person name="Jiang X."/>
            <person name="Kearney S.M."/>
            <person name="Perrotta A.R."/>
            <person name="Berdy B."/>
            <person name="Zhao S."/>
            <person name="Lieberman T.D."/>
            <person name="Swanson P.K."/>
            <person name="Smith M."/>
            <person name="Roesemann S."/>
            <person name="Alexander J.E."/>
            <person name="Rich S.A."/>
            <person name="Livny J."/>
            <person name="Vlamakis H."/>
            <person name="Clish C."/>
            <person name="Bullock K."/>
            <person name="Deik A."/>
            <person name="Scott J."/>
            <person name="Pierce K.A."/>
            <person name="Xavier R.J."/>
            <person name="Alm E.J."/>
        </authorList>
    </citation>
    <scope>NUCLEOTIDE SEQUENCE [LARGE SCALE GENOMIC DNA]</scope>
    <source>
        <strain evidence="8 12">BIOML-A20</strain>
    </source>
</reference>
<dbReference type="EMBL" id="NFJX01000034">
    <property type="protein sequence ID" value="OUP14133.1"/>
    <property type="molecule type" value="Genomic_DNA"/>
</dbReference>
<dbReference type="EMBL" id="WKMO01000002">
    <property type="protein sequence ID" value="MSB72104.1"/>
    <property type="molecule type" value="Genomic_DNA"/>
</dbReference>
<evidence type="ECO:0000256" key="2">
    <source>
        <dbReference type="ARBA" id="ARBA00023015"/>
    </source>
</evidence>
<dbReference type="Proteomes" id="UP000195950">
    <property type="component" value="Unassembled WGS sequence"/>
</dbReference>
<evidence type="ECO:0000259" key="6">
    <source>
        <dbReference type="Pfam" id="PF08281"/>
    </source>
</evidence>
<dbReference type="Proteomes" id="UP000441609">
    <property type="component" value="Unassembled WGS sequence"/>
</dbReference>
<protein>
    <submittedName>
        <fullName evidence="7">Probable RNA polymerase sigma factor fecI</fullName>
    </submittedName>
    <submittedName>
        <fullName evidence="8">RNA polymerase sigma-70 factor</fullName>
    </submittedName>
    <submittedName>
        <fullName evidence="9">RNA polymerase subunit sigma-70</fullName>
    </submittedName>
</protein>
<evidence type="ECO:0000313" key="10">
    <source>
        <dbReference type="Proteomes" id="UP000095455"/>
    </source>
</evidence>
<accession>A0A174L7W9</accession>
<keyword evidence="2" id="KW-0805">Transcription regulation</keyword>
<evidence type="ECO:0000313" key="9">
    <source>
        <dbReference type="EMBL" id="OUP14133.1"/>
    </source>
</evidence>
<dbReference type="GO" id="GO:0016987">
    <property type="term" value="F:sigma factor activity"/>
    <property type="evidence" value="ECO:0007669"/>
    <property type="project" value="UniProtKB-KW"/>
</dbReference>
<comment type="similarity">
    <text evidence="1">Belongs to the sigma-70 factor family. ECF subfamily.</text>
</comment>
<dbReference type="InterPro" id="IPR036388">
    <property type="entry name" value="WH-like_DNA-bd_sf"/>
</dbReference>
<dbReference type="SUPFAM" id="SSF88946">
    <property type="entry name" value="Sigma2 domain of RNA polymerase sigma factors"/>
    <property type="match status" value="1"/>
</dbReference>
<dbReference type="GO" id="GO:0006352">
    <property type="term" value="P:DNA-templated transcription initiation"/>
    <property type="evidence" value="ECO:0007669"/>
    <property type="project" value="InterPro"/>
</dbReference>
<comment type="caution">
    <text evidence="9">The sequence shown here is derived from an EMBL/GenBank/DDBJ whole genome shotgun (WGS) entry which is preliminary data.</text>
</comment>
<evidence type="ECO:0000313" key="8">
    <source>
        <dbReference type="EMBL" id="MSB72104.1"/>
    </source>
</evidence>
<dbReference type="EMBL" id="CYYK01000019">
    <property type="protein sequence ID" value="CUP17480.1"/>
    <property type="molecule type" value="Genomic_DNA"/>
</dbReference>
<dbReference type="InterPro" id="IPR013249">
    <property type="entry name" value="RNA_pol_sigma70_r4_t2"/>
</dbReference>
<proteinExistence type="inferred from homology"/>
<evidence type="ECO:0000256" key="4">
    <source>
        <dbReference type="ARBA" id="ARBA00023163"/>
    </source>
</evidence>
<evidence type="ECO:0000256" key="3">
    <source>
        <dbReference type="ARBA" id="ARBA00023082"/>
    </source>
</evidence>
<dbReference type="PANTHER" id="PTHR43133">
    <property type="entry name" value="RNA POLYMERASE ECF-TYPE SIGMA FACTO"/>
    <property type="match status" value="1"/>
</dbReference>
<dbReference type="InterPro" id="IPR039425">
    <property type="entry name" value="RNA_pol_sigma-70-like"/>
</dbReference>
<organism evidence="9 11">
    <name type="scientific">Parabacteroides distasonis</name>
    <dbReference type="NCBI Taxonomy" id="823"/>
    <lineage>
        <taxon>Bacteria</taxon>
        <taxon>Pseudomonadati</taxon>
        <taxon>Bacteroidota</taxon>
        <taxon>Bacteroidia</taxon>
        <taxon>Bacteroidales</taxon>
        <taxon>Tannerellaceae</taxon>
        <taxon>Parabacteroides</taxon>
    </lineage>
</organism>
<dbReference type="Gene3D" id="1.10.1740.10">
    <property type="match status" value="1"/>
</dbReference>
<name>A0A174L7W9_PARDI</name>
<dbReference type="Pfam" id="PF04542">
    <property type="entry name" value="Sigma70_r2"/>
    <property type="match status" value="1"/>
</dbReference>
<dbReference type="InterPro" id="IPR013325">
    <property type="entry name" value="RNA_pol_sigma_r2"/>
</dbReference>
<evidence type="ECO:0000313" key="7">
    <source>
        <dbReference type="EMBL" id="CUP17480.1"/>
    </source>
</evidence>
<dbReference type="PANTHER" id="PTHR43133:SF46">
    <property type="entry name" value="RNA POLYMERASE SIGMA-70 FACTOR ECF SUBFAMILY"/>
    <property type="match status" value="1"/>
</dbReference>
<dbReference type="InterPro" id="IPR014327">
    <property type="entry name" value="RNA_pol_sigma70_bacteroid"/>
</dbReference>
<dbReference type="Gene3D" id="1.10.10.10">
    <property type="entry name" value="Winged helix-like DNA-binding domain superfamily/Winged helix DNA-binding domain"/>
    <property type="match status" value="1"/>
</dbReference>
<dbReference type="NCBIfam" id="TIGR02937">
    <property type="entry name" value="sigma70-ECF"/>
    <property type="match status" value="1"/>
</dbReference>
<dbReference type="GO" id="GO:0003677">
    <property type="term" value="F:DNA binding"/>
    <property type="evidence" value="ECO:0007669"/>
    <property type="project" value="InterPro"/>
</dbReference>
<dbReference type="OrthoDB" id="1342792at2"/>
<reference evidence="9" key="3">
    <citation type="journal article" date="2018" name="BMC Genomics">
        <title>Whole genome sequencing and function prediction of 133 gut anaerobes isolated from chicken caecum in pure cultures.</title>
        <authorList>
            <person name="Medvecky M."/>
            <person name="Cejkova D."/>
            <person name="Polansky O."/>
            <person name="Karasova D."/>
            <person name="Kubasova T."/>
            <person name="Cizek A."/>
            <person name="Rychlik I."/>
        </authorList>
    </citation>
    <scope>NUCLEOTIDE SEQUENCE</scope>
    <source>
        <strain evidence="9">An199</strain>
    </source>
</reference>
<dbReference type="InterPro" id="IPR014284">
    <property type="entry name" value="RNA_pol_sigma-70_dom"/>
</dbReference>
<keyword evidence="4" id="KW-0804">Transcription</keyword>
<dbReference type="InterPro" id="IPR013324">
    <property type="entry name" value="RNA_pol_sigma_r3/r4-like"/>
</dbReference>
<evidence type="ECO:0000256" key="1">
    <source>
        <dbReference type="ARBA" id="ARBA00010641"/>
    </source>
</evidence>